<keyword evidence="1" id="KW-0472">Membrane</keyword>
<dbReference type="Proteomes" id="UP000177987">
    <property type="component" value="Unassembled WGS sequence"/>
</dbReference>
<dbReference type="AlphaFoldDB" id="A0A1G2SHL8"/>
<gene>
    <name evidence="2" type="ORF">A2937_01725</name>
</gene>
<protein>
    <submittedName>
        <fullName evidence="2">Uncharacterized protein</fullName>
    </submittedName>
</protein>
<keyword evidence="1" id="KW-0812">Transmembrane</keyword>
<evidence type="ECO:0000313" key="2">
    <source>
        <dbReference type="EMBL" id="OHA84212.1"/>
    </source>
</evidence>
<name>A0A1G2SHL8_9BACT</name>
<feature type="transmembrane region" description="Helical" evidence="1">
    <location>
        <begin position="30"/>
        <end position="50"/>
    </location>
</feature>
<dbReference type="STRING" id="1802727.A2937_01725"/>
<sequence length="75" mass="7826">MSKYTAIIFLGMLVIVLAVAGLPPLVRTSLLVLSGLGIAVLGYLSSVVYCSNCKKLIDEADQALPASPEDITTTS</sequence>
<evidence type="ECO:0000256" key="1">
    <source>
        <dbReference type="SAM" id="Phobius"/>
    </source>
</evidence>
<comment type="caution">
    <text evidence="2">The sequence shown here is derived from an EMBL/GenBank/DDBJ whole genome shotgun (WGS) entry which is preliminary data.</text>
</comment>
<organism evidence="2 3">
    <name type="scientific">Candidatus Yonathbacteria bacterium RIFCSPLOWO2_01_FULL_47_33b</name>
    <dbReference type="NCBI Taxonomy" id="1802727"/>
    <lineage>
        <taxon>Bacteria</taxon>
        <taxon>Candidatus Yonathiibacteriota</taxon>
    </lineage>
</organism>
<keyword evidence="1" id="KW-1133">Transmembrane helix</keyword>
<evidence type="ECO:0000313" key="3">
    <source>
        <dbReference type="Proteomes" id="UP000177987"/>
    </source>
</evidence>
<accession>A0A1G2SHL8</accession>
<reference evidence="2 3" key="1">
    <citation type="journal article" date="2016" name="Nat. Commun.">
        <title>Thousands of microbial genomes shed light on interconnected biogeochemical processes in an aquifer system.</title>
        <authorList>
            <person name="Anantharaman K."/>
            <person name="Brown C.T."/>
            <person name="Hug L.A."/>
            <person name="Sharon I."/>
            <person name="Castelle C.J."/>
            <person name="Probst A.J."/>
            <person name="Thomas B.C."/>
            <person name="Singh A."/>
            <person name="Wilkins M.J."/>
            <person name="Karaoz U."/>
            <person name="Brodie E.L."/>
            <person name="Williams K.H."/>
            <person name="Hubbard S.S."/>
            <person name="Banfield J.F."/>
        </authorList>
    </citation>
    <scope>NUCLEOTIDE SEQUENCE [LARGE SCALE GENOMIC DNA]</scope>
</reference>
<dbReference type="EMBL" id="MHUW01000005">
    <property type="protein sequence ID" value="OHA84212.1"/>
    <property type="molecule type" value="Genomic_DNA"/>
</dbReference>
<proteinExistence type="predicted"/>